<dbReference type="PROSITE" id="PS51048">
    <property type="entry name" value="SGS"/>
    <property type="match status" value="1"/>
</dbReference>
<gene>
    <name evidence="4" type="ORF">CROQUDRAFT_660291</name>
</gene>
<dbReference type="InterPro" id="IPR007699">
    <property type="entry name" value="SGS_dom"/>
</dbReference>
<proteinExistence type="predicted"/>
<reference evidence="4" key="1">
    <citation type="submission" date="2013-11" db="EMBL/GenBank/DDBJ databases">
        <title>Genome sequence of the fusiform rust pathogen reveals effectors for host alternation and coevolution with pine.</title>
        <authorList>
            <consortium name="DOE Joint Genome Institute"/>
            <person name="Smith K."/>
            <person name="Pendleton A."/>
            <person name="Kubisiak T."/>
            <person name="Anderson C."/>
            <person name="Salamov A."/>
            <person name="Aerts A."/>
            <person name="Riley R."/>
            <person name="Clum A."/>
            <person name="Lindquist E."/>
            <person name="Ence D."/>
            <person name="Campbell M."/>
            <person name="Kronenberg Z."/>
            <person name="Feau N."/>
            <person name="Dhillon B."/>
            <person name="Hamelin R."/>
            <person name="Burleigh J."/>
            <person name="Smith J."/>
            <person name="Yandell M."/>
            <person name="Nelson C."/>
            <person name="Grigoriev I."/>
            <person name="Davis J."/>
        </authorList>
    </citation>
    <scope>NUCLEOTIDE SEQUENCE</scope>
    <source>
        <strain evidence="4">G11</strain>
    </source>
</reference>
<keyword evidence="5" id="KW-1185">Reference proteome</keyword>
<protein>
    <submittedName>
        <fullName evidence="4">Uncharacterized protein</fullName>
    </submittedName>
</protein>
<dbReference type="Pfam" id="PF05002">
    <property type="entry name" value="SGS"/>
    <property type="match status" value="1"/>
</dbReference>
<dbReference type="InterPro" id="IPR044563">
    <property type="entry name" value="Sgt1-like"/>
</dbReference>
<evidence type="ECO:0000259" key="3">
    <source>
        <dbReference type="PROSITE" id="PS51203"/>
    </source>
</evidence>
<dbReference type="SUPFAM" id="SSF49764">
    <property type="entry name" value="HSP20-like chaperones"/>
    <property type="match status" value="1"/>
</dbReference>
<feature type="compositionally biased region" description="Low complexity" evidence="1">
    <location>
        <begin position="126"/>
        <end position="135"/>
    </location>
</feature>
<dbReference type="FunFam" id="2.60.40.790:FF:000012">
    <property type="entry name" value="SGT1 homolog, MIS12 kinetochore complex assembly cochaperone"/>
    <property type="match status" value="1"/>
</dbReference>
<comment type="caution">
    <text evidence="4">The sequence shown here is derived from an EMBL/GenBank/DDBJ whole genome shotgun (WGS) entry which is preliminary data.</text>
</comment>
<dbReference type="EMBL" id="MU167300">
    <property type="protein sequence ID" value="KAG0144220.1"/>
    <property type="molecule type" value="Genomic_DNA"/>
</dbReference>
<dbReference type="Gene3D" id="2.60.40.790">
    <property type="match status" value="1"/>
</dbReference>
<accession>A0A9P6TA36</accession>
<evidence type="ECO:0000259" key="2">
    <source>
        <dbReference type="PROSITE" id="PS51048"/>
    </source>
</evidence>
<dbReference type="InterPro" id="IPR007052">
    <property type="entry name" value="CS_dom"/>
</dbReference>
<dbReference type="PROSITE" id="PS51203">
    <property type="entry name" value="CS"/>
    <property type="match status" value="1"/>
</dbReference>
<dbReference type="GO" id="GO:0005737">
    <property type="term" value="C:cytoplasm"/>
    <property type="evidence" value="ECO:0007669"/>
    <property type="project" value="UniProtKB-ARBA"/>
</dbReference>
<sequence length="229" mass="25245">MSDQPQPSASAPKIRHEWYQTDTEVVLSVFVRNTKTEDLTVELSARSLSINYPLASSEGCFALEPLTHEVDVEGSSWKSLSTKIEVKLKKKVPGVKWNAIEGQADNSAPAVATLQPPMTTMTEATSSSSKSYPSSSRRKTNWEALAKTAEKEEQEAISGLKDPNAGGEVALNQLFQKLYGDASDEQKRAMMKSYTESNGTALSTDWNEVKKGKVETKPPASMEVRNWER</sequence>
<dbReference type="CDD" id="cd06466">
    <property type="entry name" value="p23_CS_SGT1_like"/>
    <property type="match status" value="1"/>
</dbReference>
<evidence type="ECO:0000256" key="1">
    <source>
        <dbReference type="SAM" id="MobiDB-lite"/>
    </source>
</evidence>
<dbReference type="AlphaFoldDB" id="A0A9P6TA36"/>
<feature type="region of interest" description="Disordered" evidence="1">
    <location>
        <begin position="117"/>
        <end position="141"/>
    </location>
</feature>
<feature type="domain" description="SGS" evidence="2">
    <location>
        <begin position="131"/>
        <end position="229"/>
    </location>
</feature>
<dbReference type="Proteomes" id="UP000886653">
    <property type="component" value="Unassembled WGS sequence"/>
</dbReference>
<dbReference type="InterPro" id="IPR008978">
    <property type="entry name" value="HSP20-like_chaperone"/>
</dbReference>
<dbReference type="GO" id="GO:0051087">
    <property type="term" value="F:protein-folding chaperone binding"/>
    <property type="evidence" value="ECO:0007669"/>
    <property type="project" value="InterPro"/>
</dbReference>
<dbReference type="OrthoDB" id="1898560at2759"/>
<evidence type="ECO:0000313" key="5">
    <source>
        <dbReference type="Proteomes" id="UP000886653"/>
    </source>
</evidence>
<organism evidence="4 5">
    <name type="scientific">Cronartium quercuum f. sp. fusiforme G11</name>
    <dbReference type="NCBI Taxonomy" id="708437"/>
    <lineage>
        <taxon>Eukaryota</taxon>
        <taxon>Fungi</taxon>
        <taxon>Dikarya</taxon>
        <taxon>Basidiomycota</taxon>
        <taxon>Pucciniomycotina</taxon>
        <taxon>Pucciniomycetes</taxon>
        <taxon>Pucciniales</taxon>
        <taxon>Coleosporiaceae</taxon>
        <taxon>Cronartium</taxon>
    </lineage>
</organism>
<dbReference type="PANTHER" id="PTHR45862">
    <property type="entry name" value="PROTEIN SGT1 HOMOLOG"/>
    <property type="match status" value="1"/>
</dbReference>
<evidence type="ECO:0000313" key="4">
    <source>
        <dbReference type="EMBL" id="KAG0144220.1"/>
    </source>
</evidence>
<feature type="domain" description="CS" evidence="3">
    <location>
        <begin position="11"/>
        <end position="101"/>
    </location>
</feature>
<dbReference type="Pfam" id="PF04969">
    <property type="entry name" value="CS"/>
    <property type="match status" value="1"/>
</dbReference>
<name>A0A9P6TA36_9BASI</name>